<feature type="non-terminal residue" evidence="1">
    <location>
        <position position="1"/>
    </location>
</feature>
<reference evidence="1" key="1">
    <citation type="journal article" date="2015" name="Nature">
        <title>Complex archaea that bridge the gap between prokaryotes and eukaryotes.</title>
        <authorList>
            <person name="Spang A."/>
            <person name="Saw J.H."/>
            <person name="Jorgensen S.L."/>
            <person name="Zaremba-Niedzwiedzka K."/>
            <person name="Martijn J."/>
            <person name="Lind A.E."/>
            <person name="van Eijk R."/>
            <person name="Schleper C."/>
            <person name="Guy L."/>
            <person name="Ettema T.J."/>
        </authorList>
    </citation>
    <scope>NUCLEOTIDE SEQUENCE</scope>
</reference>
<comment type="caution">
    <text evidence="1">The sequence shown here is derived from an EMBL/GenBank/DDBJ whole genome shotgun (WGS) entry which is preliminary data.</text>
</comment>
<proteinExistence type="predicted"/>
<accession>A0A0F9C968</accession>
<protein>
    <submittedName>
        <fullName evidence="1">Uncharacterized protein</fullName>
    </submittedName>
</protein>
<evidence type="ECO:0000313" key="1">
    <source>
        <dbReference type="EMBL" id="KKK93241.1"/>
    </source>
</evidence>
<dbReference type="EMBL" id="LAZR01047857">
    <property type="protein sequence ID" value="KKK93241.1"/>
    <property type="molecule type" value="Genomic_DNA"/>
</dbReference>
<sequence>FNSLRRGFGIFMTLKEFKVHRALGTAENTYLIVPDNFWGKISFSKVRFDNTAIRIPYWLARNIKSLEETPASTYTLIFDYIETQLT</sequence>
<organism evidence="1">
    <name type="scientific">marine sediment metagenome</name>
    <dbReference type="NCBI Taxonomy" id="412755"/>
    <lineage>
        <taxon>unclassified sequences</taxon>
        <taxon>metagenomes</taxon>
        <taxon>ecological metagenomes</taxon>
    </lineage>
</organism>
<gene>
    <name evidence="1" type="ORF">LCGC14_2694880</name>
</gene>
<name>A0A0F9C968_9ZZZZ</name>
<dbReference type="AlphaFoldDB" id="A0A0F9C968"/>